<reference evidence="2" key="1">
    <citation type="journal article" date="2019" name="Int. J. Syst. Evol. Microbiol.">
        <title>The Global Catalogue of Microorganisms (GCM) 10K type strain sequencing project: providing services to taxonomists for standard genome sequencing and annotation.</title>
        <authorList>
            <consortium name="The Broad Institute Genomics Platform"/>
            <consortium name="The Broad Institute Genome Sequencing Center for Infectious Disease"/>
            <person name="Wu L."/>
            <person name="Ma J."/>
        </authorList>
    </citation>
    <scope>NUCLEOTIDE SEQUENCE [LARGE SCALE GENOMIC DNA]</scope>
    <source>
        <strain evidence="2">JCM 32206</strain>
    </source>
</reference>
<gene>
    <name evidence="1" type="ORF">GCM10023094_26950</name>
</gene>
<sequence length="223" mass="22635">MSDRIAAAVAAVCAAGLVAVVLVLGAANPPRQAPIATDRLGPDSGELVADYLARASASVDPTGTDPRWALVTFTTEVTATQAASLVGAAGTDDAAISQLWFRVPIDRVQTPIVAVGVAGAESIARAPGYAAAQLYGTTGEWDRQGRIDAVSAARLGENCACALAATIRASQRDLAAVAAVPGVRAVEALPADAVFGRFAVRPLLPEQTLAVTPGPDDGEVPER</sequence>
<accession>A0ABP8P4Y6</accession>
<keyword evidence="2" id="KW-1185">Reference proteome</keyword>
<evidence type="ECO:0000313" key="2">
    <source>
        <dbReference type="Proteomes" id="UP001501183"/>
    </source>
</evidence>
<evidence type="ECO:0000313" key="1">
    <source>
        <dbReference type="EMBL" id="GAA4480432.1"/>
    </source>
</evidence>
<comment type="caution">
    <text evidence="1">The sequence shown here is derived from an EMBL/GenBank/DDBJ whole genome shotgun (WGS) entry which is preliminary data.</text>
</comment>
<proteinExistence type="predicted"/>
<dbReference type="EMBL" id="BAABFB010000044">
    <property type="protein sequence ID" value="GAA4480432.1"/>
    <property type="molecule type" value="Genomic_DNA"/>
</dbReference>
<organism evidence="1 2">
    <name type="scientific">Rhodococcus olei</name>
    <dbReference type="NCBI Taxonomy" id="2161675"/>
    <lineage>
        <taxon>Bacteria</taxon>
        <taxon>Bacillati</taxon>
        <taxon>Actinomycetota</taxon>
        <taxon>Actinomycetes</taxon>
        <taxon>Mycobacteriales</taxon>
        <taxon>Nocardiaceae</taxon>
        <taxon>Rhodococcus</taxon>
    </lineage>
</organism>
<dbReference type="RefSeq" id="WP_345345636.1">
    <property type="nucleotide sequence ID" value="NZ_BAABFB010000044.1"/>
</dbReference>
<protein>
    <recommendedName>
        <fullName evidence="3">Secreted protein</fullName>
    </recommendedName>
</protein>
<evidence type="ECO:0008006" key="3">
    <source>
        <dbReference type="Google" id="ProtNLM"/>
    </source>
</evidence>
<dbReference type="Proteomes" id="UP001501183">
    <property type="component" value="Unassembled WGS sequence"/>
</dbReference>
<name>A0ABP8P4Y6_9NOCA</name>